<gene>
    <name evidence="1" type="ORF">SAMN05444359_108149</name>
</gene>
<dbReference type="InParanoid" id="A0A1H9FA20"/>
<protein>
    <submittedName>
        <fullName evidence="1">Uncharacterized protein</fullName>
    </submittedName>
</protein>
<accession>A0A1H9FA20</accession>
<dbReference type="AlphaFoldDB" id="A0A1H9FA20"/>
<evidence type="ECO:0000313" key="2">
    <source>
        <dbReference type="Proteomes" id="UP000199021"/>
    </source>
</evidence>
<reference evidence="2" key="1">
    <citation type="submission" date="2016-10" db="EMBL/GenBank/DDBJ databases">
        <authorList>
            <person name="Varghese N."/>
            <person name="Submissions S."/>
        </authorList>
    </citation>
    <scope>NUCLEOTIDE SEQUENCE [LARGE SCALE GENOMIC DNA]</scope>
    <source>
        <strain evidence="2">DSM 24740</strain>
    </source>
</reference>
<sequence>MHQFISRLDNGRCFPSMPFFAAIKDISCLPDEAVLEQCGLLNVQKNGNESTILNTVFICRNNEWSIIIDNWGYTLYHFMMHQRRHNKLAQIDSFGGENEMFQGVFGDSDESFSFYYFKNGQNLRTLEVSDPYYKGPELSADQGAPLPGEPEYFNLHKDIITIVNIAYELGIQFPENLDEYREYRYDLPPVSEN</sequence>
<proteinExistence type="predicted"/>
<dbReference type="EMBL" id="FOFB01000008">
    <property type="protein sequence ID" value="SEQ34780.1"/>
    <property type="molecule type" value="Genomic_DNA"/>
</dbReference>
<keyword evidence="2" id="KW-1185">Reference proteome</keyword>
<organism evidence="1 2">
    <name type="scientific">Neolewinella agarilytica</name>
    <dbReference type="NCBI Taxonomy" id="478744"/>
    <lineage>
        <taxon>Bacteria</taxon>
        <taxon>Pseudomonadati</taxon>
        <taxon>Bacteroidota</taxon>
        <taxon>Saprospiria</taxon>
        <taxon>Saprospirales</taxon>
        <taxon>Lewinellaceae</taxon>
        <taxon>Neolewinella</taxon>
    </lineage>
</organism>
<dbReference type="Proteomes" id="UP000199021">
    <property type="component" value="Unassembled WGS sequence"/>
</dbReference>
<evidence type="ECO:0000313" key="1">
    <source>
        <dbReference type="EMBL" id="SEQ34780.1"/>
    </source>
</evidence>
<dbReference type="RefSeq" id="WP_090167595.1">
    <property type="nucleotide sequence ID" value="NZ_FOFB01000008.1"/>
</dbReference>
<name>A0A1H9FA20_9BACT</name>
<dbReference type="STRING" id="478744.SAMN05444359_108149"/>